<dbReference type="OrthoDB" id="9779730at2"/>
<evidence type="ECO:0000256" key="2">
    <source>
        <dbReference type="ARBA" id="ARBA00022679"/>
    </source>
</evidence>
<dbReference type="Pfam" id="PF00294">
    <property type="entry name" value="PfkB"/>
    <property type="match status" value="1"/>
</dbReference>
<dbReference type="Gene3D" id="3.40.1190.20">
    <property type="match status" value="1"/>
</dbReference>
<dbReference type="InterPro" id="IPR050306">
    <property type="entry name" value="PfkB_Carbo_kinase"/>
</dbReference>
<proteinExistence type="inferred from homology"/>
<keyword evidence="3" id="KW-0547">Nucleotide-binding</keyword>
<keyword evidence="4 7" id="KW-0418">Kinase</keyword>
<reference evidence="7 8" key="1">
    <citation type="submission" date="2018-10" db="EMBL/GenBank/DDBJ databases">
        <title>Genomic Encyclopedia of Archaeal and Bacterial Type Strains, Phase II (KMG-II): from individual species to whole genera.</title>
        <authorList>
            <person name="Goeker M."/>
        </authorList>
    </citation>
    <scope>NUCLEOTIDE SEQUENCE [LARGE SCALE GENOMIC DNA]</scope>
    <source>
        <strain evidence="7 8">DSM 235</strain>
    </source>
</reference>
<comment type="similarity">
    <text evidence="1">Belongs to the carbohydrate kinase PfkB family.</text>
</comment>
<feature type="domain" description="Carbohydrate kinase PfkB" evidence="6">
    <location>
        <begin position="27"/>
        <end position="298"/>
    </location>
</feature>
<dbReference type="PANTHER" id="PTHR43085">
    <property type="entry name" value="HEXOKINASE FAMILY MEMBER"/>
    <property type="match status" value="1"/>
</dbReference>
<dbReference type="RefSeq" id="WP_120797950.1">
    <property type="nucleotide sequence ID" value="NZ_RBXL01000001.1"/>
</dbReference>
<protein>
    <submittedName>
        <fullName evidence="7">Fructokinase</fullName>
    </submittedName>
</protein>
<keyword evidence="2" id="KW-0808">Transferase</keyword>
<dbReference type="SUPFAM" id="SSF53613">
    <property type="entry name" value="Ribokinase-like"/>
    <property type="match status" value="1"/>
</dbReference>
<gene>
    <name evidence="7" type="ORF">BDD21_3215</name>
</gene>
<dbReference type="InterPro" id="IPR002173">
    <property type="entry name" value="Carboh/pur_kinase_PfkB_CS"/>
</dbReference>
<evidence type="ECO:0000313" key="8">
    <source>
        <dbReference type="Proteomes" id="UP000274556"/>
    </source>
</evidence>
<evidence type="ECO:0000256" key="5">
    <source>
        <dbReference type="ARBA" id="ARBA00022840"/>
    </source>
</evidence>
<keyword evidence="8" id="KW-1185">Reference proteome</keyword>
<dbReference type="PANTHER" id="PTHR43085:SF1">
    <property type="entry name" value="PSEUDOURIDINE KINASE-RELATED"/>
    <property type="match status" value="1"/>
</dbReference>
<dbReference type="InterPro" id="IPR011611">
    <property type="entry name" value="PfkB_dom"/>
</dbReference>
<dbReference type="PROSITE" id="PS00583">
    <property type="entry name" value="PFKB_KINASES_1"/>
    <property type="match status" value="1"/>
</dbReference>
<dbReference type="GO" id="GO:0005524">
    <property type="term" value="F:ATP binding"/>
    <property type="evidence" value="ECO:0007669"/>
    <property type="project" value="UniProtKB-KW"/>
</dbReference>
<accession>A0A495V8L9</accession>
<keyword evidence="5" id="KW-0067">ATP-binding</keyword>
<name>A0A495V8L9_9GAMM</name>
<dbReference type="Proteomes" id="UP000274556">
    <property type="component" value="Unassembled WGS sequence"/>
</dbReference>
<organism evidence="7 8">
    <name type="scientific">Thiocapsa rosea</name>
    <dbReference type="NCBI Taxonomy" id="69360"/>
    <lineage>
        <taxon>Bacteria</taxon>
        <taxon>Pseudomonadati</taxon>
        <taxon>Pseudomonadota</taxon>
        <taxon>Gammaproteobacteria</taxon>
        <taxon>Chromatiales</taxon>
        <taxon>Chromatiaceae</taxon>
        <taxon>Thiocapsa</taxon>
    </lineage>
</organism>
<evidence type="ECO:0000256" key="3">
    <source>
        <dbReference type="ARBA" id="ARBA00022741"/>
    </source>
</evidence>
<evidence type="ECO:0000256" key="4">
    <source>
        <dbReference type="ARBA" id="ARBA00022777"/>
    </source>
</evidence>
<dbReference type="InterPro" id="IPR029056">
    <property type="entry name" value="Ribokinase-like"/>
</dbReference>
<dbReference type="EMBL" id="RBXL01000001">
    <property type="protein sequence ID" value="RKT45742.1"/>
    <property type="molecule type" value="Genomic_DNA"/>
</dbReference>
<sequence length="310" mass="33015">MSDSSTKQPIVDIFGEVLFDCFPGGRRVLGGAPFNVAWHLRAFGAAPRLISAVGDDPQGEQVRRAMQDWGMDTSALQTDPDHATGEVRVTLDDGEPTYEIIPDRAFDHIRADDLPPAGDLLYHGTLALRRPVSAATLSALKSRGHGMRFLDVNLRDPWWSADETRGLLQGADWVKLNRSELTLLVDGSGSSSNDGDGDGDDAQLTALATAFLAQYGLTGLVVTLGGDGAFALGPDTSPVRVAPAPALAVKDTVGAGDAFASVLILGMIRRWPLAATLERAQSFASRIVEQHGATAADPALYRPFLDQWGI</sequence>
<dbReference type="AlphaFoldDB" id="A0A495V8L9"/>
<evidence type="ECO:0000313" key="7">
    <source>
        <dbReference type="EMBL" id="RKT45742.1"/>
    </source>
</evidence>
<evidence type="ECO:0000259" key="6">
    <source>
        <dbReference type="Pfam" id="PF00294"/>
    </source>
</evidence>
<comment type="caution">
    <text evidence="7">The sequence shown here is derived from an EMBL/GenBank/DDBJ whole genome shotgun (WGS) entry which is preliminary data.</text>
</comment>
<evidence type="ECO:0000256" key="1">
    <source>
        <dbReference type="ARBA" id="ARBA00010688"/>
    </source>
</evidence>
<dbReference type="GO" id="GO:0016301">
    <property type="term" value="F:kinase activity"/>
    <property type="evidence" value="ECO:0007669"/>
    <property type="project" value="UniProtKB-KW"/>
</dbReference>